<evidence type="ECO:0000313" key="2">
    <source>
        <dbReference type="EMBL" id="VVB15899.1"/>
    </source>
</evidence>
<protein>
    <submittedName>
        <fullName evidence="2">Uncharacterized protein</fullName>
    </submittedName>
</protein>
<feature type="transmembrane region" description="Helical" evidence="1">
    <location>
        <begin position="29"/>
        <end position="51"/>
    </location>
</feature>
<dbReference type="AlphaFoldDB" id="A0A565CQH8"/>
<gene>
    <name evidence="2" type="ORF">ANE_LOCUS26343</name>
</gene>
<keyword evidence="1" id="KW-0472">Membrane</keyword>
<keyword evidence="1" id="KW-0812">Transmembrane</keyword>
<evidence type="ECO:0000313" key="3">
    <source>
        <dbReference type="Proteomes" id="UP000489600"/>
    </source>
</evidence>
<sequence>MVESSSLSLQCLISATALMESREIANSMVVNNVGVTVGYIGACVVFGLSGLTSDQSIRKGEVHTLITKLA</sequence>
<name>A0A565CQH8_9BRAS</name>
<reference evidence="2" key="1">
    <citation type="submission" date="2019-07" db="EMBL/GenBank/DDBJ databases">
        <authorList>
            <person name="Dittberner H."/>
        </authorList>
    </citation>
    <scope>NUCLEOTIDE SEQUENCE [LARGE SCALE GENOMIC DNA]</scope>
</reference>
<dbReference type="EMBL" id="CABITT030000008">
    <property type="protein sequence ID" value="VVB15899.1"/>
    <property type="molecule type" value="Genomic_DNA"/>
</dbReference>
<comment type="caution">
    <text evidence="2">The sequence shown here is derived from an EMBL/GenBank/DDBJ whole genome shotgun (WGS) entry which is preliminary data.</text>
</comment>
<keyword evidence="1" id="KW-1133">Transmembrane helix</keyword>
<dbReference type="Proteomes" id="UP000489600">
    <property type="component" value="Unassembled WGS sequence"/>
</dbReference>
<keyword evidence="3" id="KW-1185">Reference proteome</keyword>
<organism evidence="2 3">
    <name type="scientific">Arabis nemorensis</name>
    <dbReference type="NCBI Taxonomy" id="586526"/>
    <lineage>
        <taxon>Eukaryota</taxon>
        <taxon>Viridiplantae</taxon>
        <taxon>Streptophyta</taxon>
        <taxon>Embryophyta</taxon>
        <taxon>Tracheophyta</taxon>
        <taxon>Spermatophyta</taxon>
        <taxon>Magnoliopsida</taxon>
        <taxon>eudicotyledons</taxon>
        <taxon>Gunneridae</taxon>
        <taxon>Pentapetalae</taxon>
        <taxon>rosids</taxon>
        <taxon>malvids</taxon>
        <taxon>Brassicales</taxon>
        <taxon>Brassicaceae</taxon>
        <taxon>Arabideae</taxon>
        <taxon>Arabis</taxon>
    </lineage>
</organism>
<evidence type="ECO:0000256" key="1">
    <source>
        <dbReference type="SAM" id="Phobius"/>
    </source>
</evidence>
<accession>A0A565CQH8</accession>
<proteinExistence type="predicted"/>